<reference evidence="10 11" key="1">
    <citation type="journal article" date="2021" name="Microorganisms">
        <title>Acidisoma silvae sp. nov. and Acidisomacellulosilytica sp. nov., Two Acidophilic Bacteria Isolated from Decaying Wood, Hydrolyzing Cellulose and Producing Poly-3-hydroxybutyrate.</title>
        <authorList>
            <person name="Mieszkin S."/>
            <person name="Pouder E."/>
            <person name="Uroz S."/>
            <person name="Simon-Colin C."/>
            <person name="Alain K."/>
        </authorList>
    </citation>
    <scope>NUCLEOTIDE SEQUENCE [LARGE SCALE GENOMIC DNA]</scope>
    <source>
        <strain evidence="10 11">HW T5.17</strain>
    </source>
</reference>
<keyword evidence="4" id="KW-0808">Transferase</keyword>
<feature type="domain" description="Transketolase-like pyrimidine-binding" evidence="9">
    <location>
        <begin position="334"/>
        <end position="497"/>
    </location>
</feature>
<evidence type="ECO:0000256" key="2">
    <source>
        <dbReference type="ARBA" id="ARBA00001964"/>
    </source>
</evidence>
<name>A0A963YXF4_9PROT</name>
<dbReference type="SUPFAM" id="SSF52922">
    <property type="entry name" value="TK C-terminal domain-like"/>
    <property type="match status" value="1"/>
</dbReference>
<dbReference type="Pfam" id="PF00456">
    <property type="entry name" value="Transketolase_N"/>
    <property type="match status" value="1"/>
</dbReference>
<comment type="caution">
    <text evidence="10">The sequence shown here is derived from an EMBL/GenBank/DDBJ whole genome shotgun (WGS) entry which is preliminary data.</text>
</comment>
<evidence type="ECO:0000256" key="3">
    <source>
        <dbReference type="ARBA" id="ARBA00007131"/>
    </source>
</evidence>
<sequence length="630" mass="66883">MTRLADIFARKVPQGAEPTPLAQLRQPERQLRMAETVRTVLIARAAMPVSEAGSQPIPPELIVAAETGQSPVVDVATTLWTRVLRFDAAATAWADRDRVVVSCRQQAQILRVILELCGIEPAELAHGMPGVDQVLGIPGQALAFAVGEALAERMMAARFGKSLVDHRVWLWSSLADLGGGLSYEAASLAGDLKLAKLAVMVEEPPAAEAEAVNAMLERFAGWGWATKRIAAHDPVAVASALTIALRARKPLLISCRRPTVPPKLQERAIAEDVREAWRAAGSHSTTARRGWLKRLARHAQASEFERVLAGRLPDGWRDEVRAERVRMAEITQPLSPLAAGRLCATAMASAIPDLTGAAPGKSAEPIEGMTAVDAADFSGRHIALGTATTALPGVLAGAATHGGLTLVGETKSTGADSLPQTLRSLARDGRRVIHILSEDHNDPAATAALPLASLRAIPNLLVFRPACAIETAECWELALQRDDGPSVLLHTAKPVERWRQDTTENACARGGYVAAGLYDARAATLIASGAELAVAMEARRLLADAGISVAVVSLPCWSLFANQNDAYRADILGDAPRLAVEAGSDFGWGRWLGERGQFIGAASLGLSAARPGEYFEVTAEALVIAVKKKL</sequence>
<dbReference type="GO" id="GO:0006098">
    <property type="term" value="P:pentose-phosphate shunt"/>
    <property type="evidence" value="ECO:0007669"/>
    <property type="project" value="TreeGrafter"/>
</dbReference>
<proteinExistence type="inferred from homology"/>
<dbReference type="InterPro" id="IPR055152">
    <property type="entry name" value="Transketolase-like_C_2"/>
</dbReference>
<dbReference type="Pfam" id="PF22613">
    <property type="entry name" value="Transketolase_C_1"/>
    <property type="match status" value="1"/>
</dbReference>
<evidence type="ECO:0000256" key="7">
    <source>
        <dbReference type="ARBA" id="ARBA00023052"/>
    </source>
</evidence>
<comment type="similarity">
    <text evidence="3">Belongs to the transketolase family.</text>
</comment>
<evidence type="ECO:0000256" key="4">
    <source>
        <dbReference type="ARBA" id="ARBA00022679"/>
    </source>
</evidence>
<dbReference type="InterPro" id="IPR005474">
    <property type="entry name" value="Transketolase_N"/>
</dbReference>
<protein>
    <recommendedName>
        <fullName evidence="9">Transketolase-like pyrimidine-binding domain-containing protein</fullName>
    </recommendedName>
</protein>
<dbReference type="InterPro" id="IPR029061">
    <property type="entry name" value="THDP-binding"/>
</dbReference>
<evidence type="ECO:0000256" key="6">
    <source>
        <dbReference type="ARBA" id="ARBA00022842"/>
    </source>
</evidence>
<evidence type="ECO:0000256" key="8">
    <source>
        <dbReference type="ARBA" id="ARBA00049473"/>
    </source>
</evidence>
<dbReference type="InterPro" id="IPR033247">
    <property type="entry name" value="Transketolase_fam"/>
</dbReference>
<evidence type="ECO:0000259" key="9">
    <source>
        <dbReference type="SMART" id="SM00861"/>
    </source>
</evidence>
<dbReference type="GO" id="GO:0046872">
    <property type="term" value="F:metal ion binding"/>
    <property type="evidence" value="ECO:0007669"/>
    <property type="project" value="UniProtKB-KW"/>
</dbReference>
<dbReference type="InterPro" id="IPR005475">
    <property type="entry name" value="Transketolase-like_Pyr-bd"/>
</dbReference>
<comment type="cofactor">
    <cofactor evidence="2">
        <name>thiamine diphosphate</name>
        <dbReference type="ChEBI" id="CHEBI:58937"/>
    </cofactor>
</comment>
<accession>A0A963YXF4</accession>
<organism evidence="10 11">
    <name type="scientific">Acidisoma cellulosilyticum</name>
    <dbReference type="NCBI Taxonomy" id="2802395"/>
    <lineage>
        <taxon>Bacteria</taxon>
        <taxon>Pseudomonadati</taxon>
        <taxon>Pseudomonadota</taxon>
        <taxon>Alphaproteobacteria</taxon>
        <taxon>Acetobacterales</taxon>
        <taxon>Acidocellaceae</taxon>
        <taxon>Acidisoma</taxon>
    </lineage>
</organism>
<gene>
    <name evidence="10" type="ORF">ACELLULO517_01740</name>
</gene>
<comment type="catalytic activity">
    <reaction evidence="8">
        <text>D-sedoheptulose 7-phosphate + D-glyceraldehyde 3-phosphate = aldehydo-D-ribose 5-phosphate + D-xylulose 5-phosphate</text>
        <dbReference type="Rhea" id="RHEA:10508"/>
        <dbReference type="ChEBI" id="CHEBI:57483"/>
        <dbReference type="ChEBI" id="CHEBI:57737"/>
        <dbReference type="ChEBI" id="CHEBI:58273"/>
        <dbReference type="ChEBI" id="CHEBI:59776"/>
        <dbReference type="EC" id="2.2.1.1"/>
    </reaction>
</comment>
<comment type="cofactor">
    <cofactor evidence="1">
        <name>Mg(2+)</name>
        <dbReference type="ChEBI" id="CHEBI:18420"/>
    </cofactor>
</comment>
<keyword evidence="6" id="KW-0460">Magnesium</keyword>
<evidence type="ECO:0000256" key="1">
    <source>
        <dbReference type="ARBA" id="ARBA00001946"/>
    </source>
</evidence>
<dbReference type="PANTHER" id="PTHR43522">
    <property type="entry name" value="TRANSKETOLASE"/>
    <property type="match status" value="1"/>
</dbReference>
<dbReference type="GO" id="GO:0004802">
    <property type="term" value="F:transketolase activity"/>
    <property type="evidence" value="ECO:0007669"/>
    <property type="project" value="UniProtKB-EC"/>
</dbReference>
<evidence type="ECO:0000313" key="10">
    <source>
        <dbReference type="EMBL" id="MCB8878938.1"/>
    </source>
</evidence>
<dbReference type="InterPro" id="IPR009014">
    <property type="entry name" value="Transketo_C/PFOR_II"/>
</dbReference>
<keyword evidence="7" id="KW-0786">Thiamine pyrophosphate</keyword>
<keyword evidence="11" id="KW-1185">Reference proteome</keyword>
<dbReference type="EMBL" id="JAESVA010000001">
    <property type="protein sequence ID" value="MCB8878938.1"/>
    <property type="molecule type" value="Genomic_DNA"/>
</dbReference>
<evidence type="ECO:0000313" key="11">
    <source>
        <dbReference type="Proteomes" id="UP000721844"/>
    </source>
</evidence>
<dbReference type="Proteomes" id="UP000721844">
    <property type="component" value="Unassembled WGS sequence"/>
</dbReference>
<dbReference type="Gene3D" id="3.40.50.920">
    <property type="match status" value="1"/>
</dbReference>
<evidence type="ECO:0000256" key="5">
    <source>
        <dbReference type="ARBA" id="ARBA00022723"/>
    </source>
</evidence>
<dbReference type="SMART" id="SM00861">
    <property type="entry name" value="Transket_pyr"/>
    <property type="match status" value="1"/>
</dbReference>
<dbReference type="PANTHER" id="PTHR43522:SF2">
    <property type="entry name" value="TRANSKETOLASE 1-RELATED"/>
    <property type="match status" value="1"/>
</dbReference>
<dbReference type="Pfam" id="PF02779">
    <property type="entry name" value="Transket_pyr"/>
    <property type="match status" value="1"/>
</dbReference>
<dbReference type="AlphaFoldDB" id="A0A963YXF4"/>
<dbReference type="RefSeq" id="WP_227305291.1">
    <property type="nucleotide sequence ID" value="NZ_JAESVA010000001.1"/>
</dbReference>
<dbReference type="GO" id="GO:0005829">
    <property type="term" value="C:cytosol"/>
    <property type="evidence" value="ECO:0007669"/>
    <property type="project" value="TreeGrafter"/>
</dbReference>
<keyword evidence="5" id="KW-0479">Metal-binding</keyword>
<dbReference type="SUPFAM" id="SSF52518">
    <property type="entry name" value="Thiamin diphosphate-binding fold (THDP-binding)"/>
    <property type="match status" value="2"/>
</dbReference>
<dbReference type="Gene3D" id="3.40.50.970">
    <property type="match status" value="2"/>
</dbReference>